<evidence type="ECO:0000313" key="3">
    <source>
        <dbReference type="Proteomes" id="UP001284601"/>
    </source>
</evidence>
<evidence type="ECO:0008006" key="4">
    <source>
        <dbReference type="Google" id="ProtNLM"/>
    </source>
</evidence>
<keyword evidence="3" id="KW-1185">Reference proteome</keyword>
<reference evidence="3" key="1">
    <citation type="submission" date="2023-07" db="EMBL/GenBank/DDBJ databases">
        <title>Conexibacter stalactiti sp. nov., isolated from stalactites in a lava cave and emended description of the genus Conexibacter.</title>
        <authorList>
            <person name="Lee S.D."/>
        </authorList>
    </citation>
    <scope>NUCLEOTIDE SEQUENCE [LARGE SCALE GENOMIC DNA]</scope>
    <source>
        <strain evidence="3">KCTC 39840</strain>
    </source>
</reference>
<dbReference type="Proteomes" id="UP001284601">
    <property type="component" value="Unassembled WGS sequence"/>
</dbReference>
<sequence length="152" mass="15919">MSTEDPQQQPTEAEMQAALQEELKKVRVEQVVLESALSILNVAIMRAGMMPGTEQERDLDQVRVGIEGVRALLPLVELIAGPEQARPIKDALSQLQMVYVQAAEQEGGGAASPQPPSEAAPGPGAGAAPQPPQRPAGPGSAQSSGRLWVPGQ</sequence>
<evidence type="ECO:0000313" key="2">
    <source>
        <dbReference type="EMBL" id="MDW5595482.1"/>
    </source>
</evidence>
<gene>
    <name evidence="2" type="ORF">R7226_14120</name>
</gene>
<feature type="compositionally biased region" description="Low complexity" evidence="1">
    <location>
        <begin position="119"/>
        <end position="128"/>
    </location>
</feature>
<name>A0ABU4HQD3_9ACTN</name>
<feature type="region of interest" description="Disordered" evidence="1">
    <location>
        <begin position="104"/>
        <end position="152"/>
    </location>
</feature>
<dbReference type="EMBL" id="JAWSTH010000034">
    <property type="protein sequence ID" value="MDW5595482.1"/>
    <property type="molecule type" value="Genomic_DNA"/>
</dbReference>
<dbReference type="RefSeq" id="WP_318597819.1">
    <property type="nucleotide sequence ID" value="NZ_JAWSTH010000034.1"/>
</dbReference>
<organism evidence="2 3">
    <name type="scientific">Conexibacter stalactiti</name>
    <dbReference type="NCBI Taxonomy" id="1940611"/>
    <lineage>
        <taxon>Bacteria</taxon>
        <taxon>Bacillati</taxon>
        <taxon>Actinomycetota</taxon>
        <taxon>Thermoleophilia</taxon>
        <taxon>Solirubrobacterales</taxon>
        <taxon>Conexibacteraceae</taxon>
        <taxon>Conexibacter</taxon>
    </lineage>
</organism>
<protein>
    <recommendedName>
        <fullName evidence="4">DUF1844 domain-containing protein</fullName>
    </recommendedName>
</protein>
<evidence type="ECO:0000256" key="1">
    <source>
        <dbReference type="SAM" id="MobiDB-lite"/>
    </source>
</evidence>
<comment type="caution">
    <text evidence="2">The sequence shown here is derived from an EMBL/GenBank/DDBJ whole genome shotgun (WGS) entry which is preliminary data.</text>
</comment>
<proteinExistence type="predicted"/>
<accession>A0ABU4HQD3</accession>